<evidence type="ECO:0000256" key="6">
    <source>
        <dbReference type="RuleBase" id="RU000492"/>
    </source>
</evidence>
<dbReference type="GO" id="GO:0005524">
    <property type="term" value="F:ATP binding"/>
    <property type="evidence" value="ECO:0007669"/>
    <property type="project" value="UniProtKB-KW"/>
</dbReference>
<dbReference type="GO" id="GO:0003676">
    <property type="term" value="F:nucleic acid binding"/>
    <property type="evidence" value="ECO:0007669"/>
    <property type="project" value="InterPro"/>
</dbReference>
<keyword evidence="1 6" id="KW-0547">Nucleotide-binding</keyword>
<dbReference type="SMART" id="SM00487">
    <property type="entry name" value="DEXDc"/>
    <property type="match status" value="1"/>
</dbReference>
<dbReference type="InterPro" id="IPR014014">
    <property type="entry name" value="RNA_helicase_DEAD_Q_motif"/>
</dbReference>
<sequence>MSSPLDGLVVGKEKPSTMGADIQKGISIFNNRKSPTQPRTKTFETSKIGEVVGFPSQEIVSHEVVEQTGFRSLGLNSWLCENITSMGIATATPVQRGCIPAILAGRDVIGVAQTGTGKTAAFALPILQILGREPYGIFCLCLTPTRELASQISEQFIAFSAGMTLRCETVFGGENIRTQAKALMLRPHIAVATPGRLMDHFLHCSAVAKCFENVRCLVLDEADRLLDPGFEAELQAIMHNLPSANRQTLMFSATITKSISAVQELALGKALLFEALKDTQLAGRCKEEYCFIAPRVKEVYLVHILKRAPTWGTRSMIVFAGTVRKCQMLKEILSVLGINCVALHAAKKQARRHASLSRFKSGEIQIMIATDIASRGLDIPTVDMVVNYDVPLIPRDYIHRIGRTARAGRVGRAITLVTQHDISLVHQIEQLTCRKLVELSKLSEEAILKDMAQVFAARRIANLNMGAAGGFNEILRQKRSKCTK</sequence>
<dbReference type="Pfam" id="PF00270">
    <property type="entry name" value="DEAD"/>
    <property type="match status" value="1"/>
</dbReference>
<evidence type="ECO:0000256" key="1">
    <source>
        <dbReference type="ARBA" id="ARBA00022741"/>
    </source>
</evidence>
<evidence type="ECO:0000256" key="3">
    <source>
        <dbReference type="ARBA" id="ARBA00022806"/>
    </source>
</evidence>
<evidence type="ECO:0000256" key="5">
    <source>
        <dbReference type="PROSITE-ProRule" id="PRU00552"/>
    </source>
</evidence>
<dbReference type="CDD" id="cd18787">
    <property type="entry name" value="SF2_C_DEAD"/>
    <property type="match status" value="1"/>
</dbReference>
<dbReference type="InterPro" id="IPR027417">
    <property type="entry name" value="P-loop_NTPase"/>
</dbReference>
<dbReference type="eggNOG" id="KOG0340">
    <property type="taxonomic scope" value="Eukaryota"/>
</dbReference>
<protein>
    <submittedName>
        <fullName evidence="10">Dead-box ATP-dependent RNA helicase</fullName>
    </submittedName>
</protein>
<dbReference type="SUPFAM" id="SSF52540">
    <property type="entry name" value="P-loop containing nucleoside triphosphate hydrolases"/>
    <property type="match status" value="1"/>
</dbReference>
<evidence type="ECO:0000259" key="7">
    <source>
        <dbReference type="PROSITE" id="PS51192"/>
    </source>
</evidence>
<dbReference type="OMA" id="IMIFTDT"/>
<accession>C1FEE6</accession>
<dbReference type="GO" id="GO:0003724">
    <property type="term" value="F:RNA helicase activity"/>
    <property type="evidence" value="ECO:0007669"/>
    <property type="project" value="InterPro"/>
</dbReference>
<keyword evidence="3 6" id="KW-0347">Helicase</keyword>
<keyword evidence="2 6" id="KW-0378">Hydrolase</keyword>
<dbReference type="Gene3D" id="3.40.50.300">
    <property type="entry name" value="P-loop containing nucleotide triphosphate hydrolases"/>
    <property type="match status" value="2"/>
</dbReference>
<dbReference type="PROSITE" id="PS51194">
    <property type="entry name" value="HELICASE_CTER"/>
    <property type="match status" value="1"/>
</dbReference>
<keyword evidence="4 6" id="KW-0067">ATP-binding</keyword>
<reference evidence="10 11" key="1">
    <citation type="journal article" date="2009" name="Science">
        <title>Green evolution and dynamic adaptations revealed by genomes of the marine picoeukaryotes Micromonas.</title>
        <authorList>
            <person name="Worden A.Z."/>
            <person name="Lee J.H."/>
            <person name="Mock T."/>
            <person name="Rouze P."/>
            <person name="Simmons M.P."/>
            <person name="Aerts A.L."/>
            <person name="Allen A.E."/>
            <person name="Cuvelier M.L."/>
            <person name="Derelle E."/>
            <person name="Everett M.V."/>
            <person name="Foulon E."/>
            <person name="Grimwood J."/>
            <person name="Gundlach H."/>
            <person name="Henrissat B."/>
            <person name="Napoli C."/>
            <person name="McDonald S.M."/>
            <person name="Parker M.S."/>
            <person name="Rombauts S."/>
            <person name="Salamov A."/>
            <person name="Von Dassow P."/>
            <person name="Badger J.H."/>
            <person name="Coutinho P.M."/>
            <person name="Demir E."/>
            <person name="Dubchak I."/>
            <person name="Gentemann C."/>
            <person name="Eikrem W."/>
            <person name="Gready J.E."/>
            <person name="John U."/>
            <person name="Lanier W."/>
            <person name="Lindquist E.A."/>
            <person name="Lucas S."/>
            <person name="Mayer K.F."/>
            <person name="Moreau H."/>
            <person name="Not F."/>
            <person name="Otillar R."/>
            <person name="Panaud O."/>
            <person name="Pangilinan J."/>
            <person name="Paulsen I."/>
            <person name="Piegu B."/>
            <person name="Poliakov A."/>
            <person name="Robbens S."/>
            <person name="Schmutz J."/>
            <person name="Toulza E."/>
            <person name="Wyss T."/>
            <person name="Zelensky A."/>
            <person name="Zhou K."/>
            <person name="Armbrust E.V."/>
            <person name="Bhattacharya D."/>
            <person name="Goodenough U.W."/>
            <person name="Van de Peer Y."/>
            <person name="Grigoriev I.V."/>
        </authorList>
    </citation>
    <scope>NUCLEOTIDE SEQUENCE [LARGE SCALE GENOMIC DNA]</scope>
    <source>
        <strain evidence="11">RCC299 / NOUM17</strain>
    </source>
</reference>
<evidence type="ECO:0000313" key="11">
    <source>
        <dbReference type="Proteomes" id="UP000002009"/>
    </source>
</evidence>
<dbReference type="InterPro" id="IPR011545">
    <property type="entry name" value="DEAD/DEAH_box_helicase_dom"/>
</dbReference>
<dbReference type="Pfam" id="PF00271">
    <property type="entry name" value="Helicase_C"/>
    <property type="match status" value="1"/>
</dbReference>
<dbReference type="KEGG" id="mis:MICPUN_107362"/>
<dbReference type="InterPro" id="IPR000629">
    <property type="entry name" value="RNA-helicase_DEAD-box_CS"/>
</dbReference>
<evidence type="ECO:0000259" key="8">
    <source>
        <dbReference type="PROSITE" id="PS51194"/>
    </source>
</evidence>
<dbReference type="CDD" id="cd17955">
    <property type="entry name" value="DEADc_DDX49"/>
    <property type="match status" value="1"/>
</dbReference>
<keyword evidence="11" id="KW-1185">Reference proteome</keyword>
<dbReference type="SMART" id="SM00490">
    <property type="entry name" value="HELICc"/>
    <property type="match status" value="1"/>
</dbReference>
<feature type="domain" description="Helicase ATP-binding" evidence="7">
    <location>
        <begin position="99"/>
        <end position="273"/>
    </location>
</feature>
<dbReference type="InterPro" id="IPR050079">
    <property type="entry name" value="DEAD_box_RNA_helicase"/>
</dbReference>
<dbReference type="PROSITE" id="PS51195">
    <property type="entry name" value="Q_MOTIF"/>
    <property type="match status" value="1"/>
</dbReference>
<dbReference type="PANTHER" id="PTHR47959:SF24">
    <property type="entry name" value="ATP-DEPENDENT RNA HELICASE"/>
    <property type="match status" value="1"/>
</dbReference>
<evidence type="ECO:0000256" key="2">
    <source>
        <dbReference type="ARBA" id="ARBA00022801"/>
    </source>
</evidence>
<proteinExistence type="inferred from homology"/>
<dbReference type="GO" id="GO:0005829">
    <property type="term" value="C:cytosol"/>
    <property type="evidence" value="ECO:0007669"/>
    <property type="project" value="TreeGrafter"/>
</dbReference>
<dbReference type="PROSITE" id="PS51192">
    <property type="entry name" value="HELICASE_ATP_BIND_1"/>
    <property type="match status" value="1"/>
</dbReference>
<dbReference type="PANTHER" id="PTHR47959">
    <property type="entry name" value="ATP-DEPENDENT RNA HELICASE RHLE-RELATED"/>
    <property type="match status" value="1"/>
</dbReference>
<dbReference type="GeneID" id="8250219"/>
<dbReference type="OrthoDB" id="10261904at2759"/>
<dbReference type="InParanoid" id="C1FEE6"/>
<gene>
    <name evidence="10" type="primary">DDX49</name>
    <name evidence="10" type="ORF">MICPUN_107362</name>
</gene>
<dbReference type="AlphaFoldDB" id="C1FEE6"/>
<dbReference type="PROSITE" id="PS00039">
    <property type="entry name" value="DEAD_ATP_HELICASE"/>
    <property type="match status" value="1"/>
</dbReference>
<dbReference type="RefSeq" id="XP_002507294.1">
    <property type="nucleotide sequence ID" value="XM_002507248.1"/>
</dbReference>
<dbReference type="STRING" id="296587.C1FEE6"/>
<dbReference type="InterPro" id="IPR014001">
    <property type="entry name" value="Helicase_ATP-bd"/>
</dbReference>
<dbReference type="FunCoup" id="C1FEE6">
    <property type="interactions" value="1282"/>
</dbReference>
<evidence type="ECO:0000256" key="4">
    <source>
        <dbReference type="ARBA" id="ARBA00022840"/>
    </source>
</evidence>
<dbReference type="EMBL" id="CP001574">
    <property type="protein sequence ID" value="ACO68552.1"/>
    <property type="molecule type" value="Genomic_DNA"/>
</dbReference>
<feature type="short sequence motif" description="Q motif" evidence="5">
    <location>
        <begin position="68"/>
        <end position="96"/>
    </location>
</feature>
<organism evidence="10 11">
    <name type="scientific">Micromonas commoda (strain RCC299 / NOUM17 / CCMP2709)</name>
    <name type="common">Picoplanktonic green alga</name>
    <dbReference type="NCBI Taxonomy" id="296587"/>
    <lineage>
        <taxon>Eukaryota</taxon>
        <taxon>Viridiplantae</taxon>
        <taxon>Chlorophyta</taxon>
        <taxon>Mamiellophyceae</taxon>
        <taxon>Mamiellales</taxon>
        <taxon>Mamiellaceae</taxon>
        <taxon>Micromonas</taxon>
    </lineage>
</organism>
<feature type="domain" description="DEAD-box RNA helicase Q" evidence="9">
    <location>
        <begin position="68"/>
        <end position="96"/>
    </location>
</feature>
<dbReference type="InterPro" id="IPR001650">
    <property type="entry name" value="Helicase_C-like"/>
</dbReference>
<evidence type="ECO:0000313" key="10">
    <source>
        <dbReference type="EMBL" id="ACO68552.1"/>
    </source>
</evidence>
<comment type="similarity">
    <text evidence="6">Belongs to the DEAD box helicase family.</text>
</comment>
<dbReference type="Proteomes" id="UP000002009">
    <property type="component" value="Chromosome 1"/>
</dbReference>
<name>C1FEE6_MICCC</name>
<dbReference type="GO" id="GO:0016787">
    <property type="term" value="F:hydrolase activity"/>
    <property type="evidence" value="ECO:0007669"/>
    <property type="project" value="UniProtKB-KW"/>
</dbReference>
<evidence type="ECO:0000259" key="9">
    <source>
        <dbReference type="PROSITE" id="PS51195"/>
    </source>
</evidence>
<feature type="domain" description="Helicase C-terminal" evidence="8">
    <location>
        <begin position="300"/>
        <end position="448"/>
    </location>
</feature>